<organism evidence="2 3">
    <name type="scientific">Streptomyces canus</name>
    <dbReference type="NCBI Taxonomy" id="58343"/>
    <lineage>
        <taxon>Bacteria</taxon>
        <taxon>Bacillati</taxon>
        <taxon>Actinomycetota</taxon>
        <taxon>Actinomycetes</taxon>
        <taxon>Kitasatosporales</taxon>
        <taxon>Streptomycetaceae</taxon>
        <taxon>Streptomyces</taxon>
        <taxon>Streptomyces aurantiacus group</taxon>
    </lineage>
</organism>
<gene>
    <name evidence="2" type="ORF">QFZ22_000253</name>
</gene>
<dbReference type="AlphaFoldDB" id="A0AAW8F671"/>
<keyword evidence="1" id="KW-0472">Membrane</keyword>
<dbReference type="Proteomes" id="UP001234216">
    <property type="component" value="Unassembled WGS sequence"/>
</dbReference>
<evidence type="ECO:0000313" key="2">
    <source>
        <dbReference type="EMBL" id="MDQ0904268.1"/>
    </source>
</evidence>
<dbReference type="EMBL" id="JAUSZV010000001">
    <property type="protein sequence ID" value="MDQ0904268.1"/>
    <property type="molecule type" value="Genomic_DNA"/>
</dbReference>
<reference evidence="2" key="1">
    <citation type="submission" date="2023-07" db="EMBL/GenBank/DDBJ databases">
        <title>Comparative genomics of wheat-associated soil bacteria to identify genetic determinants of phenazine resistance.</title>
        <authorList>
            <person name="Mouncey N."/>
        </authorList>
    </citation>
    <scope>NUCLEOTIDE SEQUENCE</scope>
    <source>
        <strain evidence="2">V4I22</strain>
    </source>
</reference>
<keyword evidence="1" id="KW-1133">Transmembrane helix</keyword>
<evidence type="ECO:0000256" key="1">
    <source>
        <dbReference type="SAM" id="Phobius"/>
    </source>
</evidence>
<name>A0AAW8F671_9ACTN</name>
<proteinExistence type="predicted"/>
<sequence>MMHCATSHITETALHPCIRLMLGSDATQDAFTSSWTWPAVVGLATLAVTTYFSIDQVRKSQRTRQAKRFQADYELLNETVVILDKLAGTAAQKADLTTLSELLSRIKQAERRFPELPLGTVVAHIDAYRKTTLPDDFRRKLSAKRIPLDDLLDLSRQQGAAIAGARAAIGTVQGEIDRRTG</sequence>
<accession>A0AAW8F671</accession>
<comment type="caution">
    <text evidence="2">The sequence shown here is derived from an EMBL/GenBank/DDBJ whole genome shotgun (WGS) entry which is preliminary data.</text>
</comment>
<protein>
    <submittedName>
        <fullName evidence="2">Uncharacterized protein</fullName>
    </submittedName>
</protein>
<feature type="transmembrane region" description="Helical" evidence="1">
    <location>
        <begin position="35"/>
        <end position="54"/>
    </location>
</feature>
<keyword evidence="1" id="KW-0812">Transmembrane</keyword>
<evidence type="ECO:0000313" key="3">
    <source>
        <dbReference type="Proteomes" id="UP001234216"/>
    </source>
</evidence>